<dbReference type="InterPro" id="IPR036249">
    <property type="entry name" value="Thioredoxin-like_sf"/>
</dbReference>
<dbReference type="SUPFAM" id="SSF47616">
    <property type="entry name" value="GST C-terminal domain-like"/>
    <property type="match status" value="1"/>
</dbReference>
<name>A0A382F6G6_9ZZZZ</name>
<dbReference type="AlphaFoldDB" id="A0A382F6G6"/>
<organism evidence="2">
    <name type="scientific">marine metagenome</name>
    <dbReference type="NCBI Taxonomy" id="408172"/>
    <lineage>
        <taxon>unclassified sequences</taxon>
        <taxon>metagenomes</taxon>
        <taxon>ecological metagenomes</taxon>
    </lineage>
</organism>
<proteinExistence type="predicted"/>
<gene>
    <name evidence="2" type="ORF">METZ01_LOCUS211123</name>
</gene>
<reference evidence="2" key="1">
    <citation type="submission" date="2018-05" db="EMBL/GenBank/DDBJ databases">
        <authorList>
            <person name="Lanie J.A."/>
            <person name="Ng W.-L."/>
            <person name="Kazmierczak K.M."/>
            <person name="Andrzejewski T.M."/>
            <person name="Davidsen T.M."/>
            <person name="Wayne K.J."/>
            <person name="Tettelin H."/>
            <person name="Glass J.I."/>
            <person name="Rusch D."/>
            <person name="Podicherti R."/>
            <person name="Tsui H.-C.T."/>
            <person name="Winkler M.E."/>
        </authorList>
    </citation>
    <scope>NUCLEOTIDE SEQUENCE</scope>
</reference>
<dbReference type="EMBL" id="UINC01048123">
    <property type="protein sequence ID" value="SVB58269.1"/>
    <property type="molecule type" value="Genomic_DNA"/>
</dbReference>
<protein>
    <recommendedName>
        <fullName evidence="1">GST N-terminal domain-containing protein</fullName>
    </recommendedName>
</protein>
<dbReference type="Pfam" id="PF00043">
    <property type="entry name" value="GST_C"/>
    <property type="match status" value="1"/>
</dbReference>
<accession>A0A382F6G6</accession>
<dbReference type="PANTHER" id="PTHR44051:SF8">
    <property type="entry name" value="GLUTATHIONE S-TRANSFERASE GSTA"/>
    <property type="match status" value="1"/>
</dbReference>
<dbReference type="InterPro" id="IPR040079">
    <property type="entry name" value="Glutathione_S-Trfase"/>
</dbReference>
<dbReference type="InterPro" id="IPR004046">
    <property type="entry name" value="GST_C"/>
</dbReference>
<dbReference type="InterPro" id="IPR036282">
    <property type="entry name" value="Glutathione-S-Trfase_C_sf"/>
</dbReference>
<evidence type="ECO:0000313" key="2">
    <source>
        <dbReference type="EMBL" id="SVB58269.1"/>
    </source>
</evidence>
<sequence length="213" mass="24037">MTGSIVLWGAYSVRALRGQWALHELQLEYAYRPIQSRSGETLTREFTEHNPKQKIPCLLDGDFTLTESAAIVHYLFNTYGEDKDVFLPKSPADKGRADEWSYFAMMELDAVLYTIRRHKFLSEIYGEAPVAVAGAVEYCQKQIVAVAPTIAKAEPYIFGDKISAADILLSTTLDFAERYDVELPQSCRSYRDRALARPAFLAAKARNEDLNVN</sequence>
<dbReference type="InterPro" id="IPR004045">
    <property type="entry name" value="Glutathione_S-Trfase_N"/>
</dbReference>
<dbReference type="SFLD" id="SFLDG00358">
    <property type="entry name" value="Main_(cytGST)"/>
    <property type="match status" value="1"/>
</dbReference>
<dbReference type="Gene3D" id="1.20.1050.10">
    <property type="match status" value="1"/>
</dbReference>
<dbReference type="PROSITE" id="PS50404">
    <property type="entry name" value="GST_NTER"/>
    <property type="match status" value="1"/>
</dbReference>
<dbReference type="SFLD" id="SFLDS00019">
    <property type="entry name" value="Glutathione_Transferase_(cytos"/>
    <property type="match status" value="1"/>
</dbReference>
<dbReference type="Pfam" id="PF02798">
    <property type="entry name" value="GST_N"/>
    <property type="match status" value="1"/>
</dbReference>
<feature type="domain" description="GST N-terminal" evidence="1">
    <location>
        <begin position="2"/>
        <end position="83"/>
    </location>
</feature>
<dbReference type="PANTHER" id="PTHR44051">
    <property type="entry name" value="GLUTATHIONE S-TRANSFERASE-RELATED"/>
    <property type="match status" value="1"/>
</dbReference>
<evidence type="ECO:0000259" key="1">
    <source>
        <dbReference type="PROSITE" id="PS50404"/>
    </source>
</evidence>
<dbReference type="CDD" id="cd03046">
    <property type="entry name" value="GST_N_GTT1_like"/>
    <property type="match status" value="1"/>
</dbReference>
<dbReference type="Gene3D" id="3.40.30.10">
    <property type="entry name" value="Glutaredoxin"/>
    <property type="match status" value="1"/>
</dbReference>
<dbReference type="SUPFAM" id="SSF52833">
    <property type="entry name" value="Thioredoxin-like"/>
    <property type="match status" value="1"/>
</dbReference>